<organism evidence="1 2">
    <name type="scientific">Labilithrix luteola</name>
    <dbReference type="NCBI Taxonomy" id="1391654"/>
    <lineage>
        <taxon>Bacteria</taxon>
        <taxon>Pseudomonadati</taxon>
        <taxon>Myxococcota</taxon>
        <taxon>Polyangia</taxon>
        <taxon>Polyangiales</taxon>
        <taxon>Labilitrichaceae</taxon>
        <taxon>Labilithrix</taxon>
    </lineage>
</organism>
<gene>
    <name evidence="1" type="ORF">AKJ09_10230</name>
</gene>
<keyword evidence="2" id="KW-1185">Reference proteome</keyword>
<evidence type="ECO:0000313" key="1">
    <source>
        <dbReference type="EMBL" id="AKV03567.1"/>
    </source>
</evidence>
<name>A0A0K1QD27_9BACT</name>
<proteinExistence type="predicted"/>
<reference evidence="1 2" key="1">
    <citation type="submission" date="2015-08" db="EMBL/GenBank/DDBJ databases">
        <authorList>
            <person name="Babu N.S."/>
            <person name="Beckwith C.J."/>
            <person name="Beseler K.G."/>
            <person name="Brison A."/>
            <person name="Carone J.V."/>
            <person name="Caskin T.P."/>
            <person name="Diamond M."/>
            <person name="Durham M.E."/>
            <person name="Foxe J.M."/>
            <person name="Go M."/>
            <person name="Henderson B.A."/>
            <person name="Jones I.B."/>
            <person name="McGettigan J.A."/>
            <person name="Micheletti S.J."/>
            <person name="Nasrallah M.E."/>
            <person name="Ortiz D."/>
            <person name="Piller C.R."/>
            <person name="Privatt S.R."/>
            <person name="Schneider S.L."/>
            <person name="Sharp S."/>
            <person name="Smith T.C."/>
            <person name="Stanton J.D."/>
            <person name="Ullery H.E."/>
            <person name="Wilson R.J."/>
            <person name="Serrano M.G."/>
            <person name="Buck G."/>
            <person name="Lee V."/>
            <person name="Wang Y."/>
            <person name="Carvalho R."/>
            <person name="Voegtly L."/>
            <person name="Shi R."/>
            <person name="Duckworth R."/>
            <person name="Johnson A."/>
            <person name="Loviza R."/>
            <person name="Walstead R."/>
            <person name="Shah Z."/>
            <person name="Kiflezghi M."/>
            <person name="Wade K."/>
            <person name="Ball S.L."/>
            <person name="Bradley K.W."/>
            <person name="Asai D.J."/>
            <person name="Bowman C.A."/>
            <person name="Russell D.A."/>
            <person name="Pope W.H."/>
            <person name="Jacobs-Sera D."/>
            <person name="Hendrix R.W."/>
            <person name="Hatfull G.F."/>
        </authorList>
    </citation>
    <scope>NUCLEOTIDE SEQUENCE [LARGE SCALE GENOMIC DNA]</scope>
    <source>
        <strain evidence="1 2">DSM 27648</strain>
    </source>
</reference>
<dbReference type="Proteomes" id="UP000064967">
    <property type="component" value="Chromosome"/>
</dbReference>
<dbReference type="EMBL" id="CP012333">
    <property type="protein sequence ID" value="AKV03567.1"/>
    <property type="molecule type" value="Genomic_DNA"/>
</dbReference>
<accession>A0A0K1QD27</accession>
<dbReference type="AlphaFoldDB" id="A0A0K1QD27"/>
<protein>
    <submittedName>
        <fullName evidence="1">Uncharacterized protein</fullName>
    </submittedName>
</protein>
<dbReference type="STRING" id="1391654.AKJ09_10230"/>
<sequence length="56" mass="6059">MDRPFDRLPVGGQSACDRFVLGVGPVSGGQTRVYEPHFRGPTRSCLRRAGKAKTVA</sequence>
<dbReference type="KEGG" id="llu:AKJ09_10230"/>
<evidence type="ECO:0000313" key="2">
    <source>
        <dbReference type="Proteomes" id="UP000064967"/>
    </source>
</evidence>